<protein>
    <recommendedName>
        <fullName evidence="4">Protein kinase domain-containing protein</fullName>
    </recommendedName>
</protein>
<dbReference type="EMBL" id="PNBA02000011">
    <property type="protein sequence ID" value="KAG6408648.1"/>
    <property type="molecule type" value="Genomic_DNA"/>
</dbReference>
<dbReference type="SMART" id="SM00220">
    <property type="entry name" value="S_TKc"/>
    <property type="match status" value="1"/>
</dbReference>
<evidence type="ECO:0000313" key="6">
    <source>
        <dbReference type="Proteomes" id="UP000298416"/>
    </source>
</evidence>
<dbReference type="Proteomes" id="UP000298416">
    <property type="component" value="Unassembled WGS sequence"/>
</dbReference>
<dbReference type="InterPro" id="IPR050528">
    <property type="entry name" value="L-type_Lectin-RKs"/>
</dbReference>
<comment type="caution">
    <text evidence="5">The sequence shown here is derived from an EMBL/GenBank/DDBJ whole genome shotgun (WGS) entry which is preliminary data.</text>
</comment>
<dbReference type="GO" id="GO:0004672">
    <property type="term" value="F:protein kinase activity"/>
    <property type="evidence" value="ECO:0007669"/>
    <property type="project" value="InterPro"/>
</dbReference>
<gene>
    <name evidence="5" type="ORF">SASPL_131666</name>
</gene>
<feature type="region of interest" description="Disordered" evidence="3">
    <location>
        <begin position="184"/>
        <end position="239"/>
    </location>
</feature>
<dbReference type="PROSITE" id="PS00108">
    <property type="entry name" value="PROTEIN_KINASE_ST"/>
    <property type="match status" value="1"/>
</dbReference>
<evidence type="ECO:0000313" key="5">
    <source>
        <dbReference type="EMBL" id="KAG6408648.1"/>
    </source>
</evidence>
<dbReference type="PANTHER" id="PTHR27007">
    <property type="match status" value="1"/>
</dbReference>
<evidence type="ECO:0000256" key="2">
    <source>
        <dbReference type="ARBA" id="ARBA00022840"/>
    </source>
</evidence>
<feature type="compositionally biased region" description="Acidic residues" evidence="3">
    <location>
        <begin position="203"/>
        <end position="215"/>
    </location>
</feature>
<feature type="domain" description="Protein kinase" evidence="4">
    <location>
        <begin position="117"/>
        <end position="440"/>
    </location>
</feature>
<dbReference type="PROSITE" id="PS50011">
    <property type="entry name" value="PROTEIN_KINASE_DOM"/>
    <property type="match status" value="1"/>
</dbReference>
<evidence type="ECO:0000259" key="4">
    <source>
        <dbReference type="PROSITE" id="PS50011"/>
    </source>
</evidence>
<name>A0A8X8XAJ8_SALSN</name>
<organism evidence="5">
    <name type="scientific">Salvia splendens</name>
    <name type="common">Scarlet sage</name>
    <dbReference type="NCBI Taxonomy" id="180675"/>
    <lineage>
        <taxon>Eukaryota</taxon>
        <taxon>Viridiplantae</taxon>
        <taxon>Streptophyta</taxon>
        <taxon>Embryophyta</taxon>
        <taxon>Tracheophyta</taxon>
        <taxon>Spermatophyta</taxon>
        <taxon>Magnoliopsida</taxon>
        <taxon>eudicotyledons</taxon>
        <taxon>Gunneridae</taxon>
        <taxon>Pentapetalae</taxon>
        <taxon>asterids</taxon>
        <taxon>lamiids</taxon>
        <taxon>Lamiales</taxon>
        <taxon>Lamiaceae</taxon>
        <taxon>Nepetoideae</taxon>
        <taxon>Mentheae</taxon>
        <taxon>Salviinae</taxon>
        <taxon>Salvia</taxon>
        <taxon>Salvia subgen. Calosphace</taxon>
        <taxon>core Calosphace</taxon>
    </lineage>
</organism>
<dbReference type="SUPFAM" id="SSF56112">
    <property type="entry name" value="Protein kinase-like (PK-like)"/>
    <property type="match status" value="1"/>
</dbReference>
<accession>A0A8X8XAJ8</accession>
<dbReference type="InterPro" id="IPR011009">
    <property type="entry name" value="Kinase-like_dom_sf"/>
</dbReference>
<dbReference type="Gene3D" id="1.10.510.10">
    <property type="entry name" value="Transferase(Phosphotransferase) domain 1"/>
    <property type="match status" value="2"/>
</dbReference>
<proteinExistence type="predicted"/>
<evidence type="ECO:0000256" key="3">
    <source>
        <dbReference type="SAM" id="MobiDB-lite"/>
    </source>
</evidence>
<dbReference type="GO" id="GO:0005524">
    <property type="term" value="F:ATP binding"/>
    <property type="evidence" value="ECO:0007669"/>
    <property type="project" value="UniProtKB-KW"/>
</dbReference>
<dbReference type="AlphaFoldDB" id="A0A8X8XAJ8"/>
<reference evidence="5" key="2">
    <citation type="submission" date="2020-08" db="EMBL/GenBank/DDBJ databases">
        <title>Plant Genome Project.</title>
        <authorList>
            <person name="Zhang R.-G."/>
        </authorList>
    </citation>
    <scope>NUCLEOTIDE SEQUENCE</scope>
    <source>
        <strain evidence="5">Huo1</strain>
        <tissue evidence="5">Leaf</tissue>
    </source>
</reference>
<keyword evidence="1" id="KW-0547">Nucleotide-binding</keyword>
<sequence>MTLTSCSLLRLVIHEGWQARSSQRRKRLLRRMRPERLVMTVLEMVTCIALRHELAGDRARDGDWGGGVAGTRRGGVGILLLERGLFSNLKLVGVLRSLPGTPVEFKFNELNKATNGFDERNIHGQGGYGQVFKENLPKENLDITVKRFSRESIQGQDDFLAELTIINRLRHSDLVKLLVTASDGGSSSSMQNFEFGEGSGGTDTDEDAEITENQEEGGALSPQPAQNAGDHESPRQQAAARWCHKSRTLMLVCEYMPNGSLDKHLFVGSDVEPLGWHFLYNIISGVASALQYLYNEYEQRVVHRDVKESNIMLDSNFDAYLGDFGLARAPENRETSYAETAPWVCGRLISGYQLLVDWVWSLHRDGLMLEAVDPRLGQNYVAPAAERLLLLGLACSHPDAAQRPKTQAVGKIISGTVAVPRSHRLIPHLCGLRSEDGPMC</sequence>
<dbReference type="Gene3D" id="3.30.200.20">
    <property type="entry name" value="Phosphorylase Kinase, domain 1"/>
    <property type="match status" value="1"/>
</dbReference>
<dbReference type="InterPro" id="IPR008271">
    <property type="entry name" value="Ser/Thr_kinase_AS"/>
</dbReference>
<keyword evidence="2" id="KW-0067">ATP-binding</keyword>
<keyword evidence="6" id="KW-1185">Reference proteome</keyword>
<evidence type="ECO:0000256" key="1">
    <source>
        <dbReference type="ARBA" id="ARBA00022741"/>
    </source>
</evidence>
<dbReference type="InterPro" id="IPR000719">
    <property type="entry name" value="Prot_kinase_dom"/>
</dbReference>
<dbReference type="Pfam" id="PF00069">
    <property type="entry name" value="Pkinase"/>
    <property type="match status" value="1"/>
</dbReference>
<reference evidence="5" key="1">
    <citation type="submission" date="2018-01" db="EMBL/GenBank/DDBJ databases">
        <authorList>
            <person name="Mao J.F."/>
        </authorList>
    </citation>
    <scope>NUCLEOTIDE SEQUENCE</scope>
    <source>
        <strain evidence="5">Huo1</strain>
        <tissue evidence="5">Leaf</tissue>
    </source>
</reference>